<dbReference type="CDD" id="cd00136">
    <property type="entry name" value="PDZ_canonical"/>
    <property type="match status" value="2"/>
</dbReference>
<dbReference type="Pfam" id="PF00595">
    <property type="entry name" value="PDZ"/>
    <property type="match status" value="6"/>
</dbReference>
<name>A0A1I8JCI1_9PLAT</name>
<dbReference type="InterPro" id="IPR001478">
    <property type="entry name" value="PDZ"/>
</dbReference>
<dbReference type="Proteomes" id="UP000095280">
    <property type="component" value="Unplaced"/>
</dbReference>
<evidence type="ECO:0000313" key="3">
    <source>
        <dbReference type="Proteomes" id="UP000095280"/>
    </source>
</evidence>
<feature type="region of interest" description="Disordered" evidence="1">
    <location>
        <begin position="73"/>
        <end position="126"/>
    </location>
</feature>
<protein>
    <submittedName>
        <fullName evidence="4">PDZ/DHR/GLGF domain protein</fullName>
    </submittedName>
</protein>
<dbReference type="AlphaFoldDB" id="A0A1I8JCI1"/>
<organism evidence="3 4">
    <name type="scientific">Macrostomum lignano</name>
    <dbReference type="NCBI Taxonomy" id="282301"/>
    <lineage>
        <taxon>Eukaryota</taxon>
        <taxon>Metazoa</taxon>
        <taxon>Spiralia</taxon>
        <taxon>Lophotrochozoa</taxon>
        <taxon>Platyhelminthes</taxon>
        <taxon>Rhabditophora</taxon>
        <taxon>Macrostomorpha</taxon>
        <taxon>Macrostomida</taxon>
        <taxon>Macrostomidae</taxon>
        <taxon>Macrostomum</taxon>
    </lineage>
</organism>
<feature type="compositionally biased region" description="Low complexity" evidence="1">
    <location>
        <begin position="248"/>
        <end position="264"/>
    </location>
</feature>
<dbReference type="SMART" id="SM00228">
    <property type="entry name" value="PDZ"/>
    <property type="match status" value="6"/>
</dbReference>
<feature type="domain" description="PDZ" evidence="2">
    <location>
        <begin position="643"/>
        <end position="729"/>
    </location>
</feature>
<dbReference type="PANTHER" id="PTHR19964:SF89">
    <property type="entry name" value="INACTIVATION-NO-AFTER-POTENTIAL D PROTEIN-LIKE PROTEIN"/>
    <property type="match status" value="1"/>
</dbReference>
<evidence type="ECO:0000313" key="4">
    <source>
        <dbReference type="WBParaSite" id="maker-uti_cns_0046755-snap-gene-0.10-mRNA-1"/>
    </source>
</evidence>
<dbReference type="SUPFAM" id="SSF50156">
    <property type="entry name" value="PDZ domain-like"/>
    <property type="match status" value="6"/>
</dbReference>
<evidence type="ECO:0000259" key="2">
    <source>
        <dbReference type="PROSITE" id="PS50106"/>
    </source>
</evidence>
<reference evidence="4" key="1">
    <citation type="submission" date="2016-11" db="UniProtKB">
        <authorList>
            <consortium name="WormBaseParasite"/>
        </authorList>
    </citation>
    <scope>IDENTIFICATION</scope>
</reference>
<keyword evidence="3" id="KW-1185">Reference proteome</keyword>
<dbReference type="PROSITE" id="PS50106">
    <property type="entry name" value="PDZ"/>
    <property type="match status" value="6"/>
</dbReference>
<dbReference type="InterPro" id="IPR036034">
    <property type="entry name" value="PDZ_sf"/>
</dbReference>
<feature type="compositionally biased region" description="Polar residues" evidence="1">
    <location>
        <begin position="86"/>
        <end position="95"/>
    </location>
</feature>
<evidence type="ECO:0000256" key="1">
    <source>
        <dbReference type="SAM" id="MobiDB-lite"/>
    </source>
</evidence>
<feature type="domain" description="PDZ" evidence="2">
    <location>
        <begin position="345"/>
        <end position="428"/>
    </location>
</feature>
<dbReference type="WBParaSite" id="maker-uti_cns_0046755-snap-gene-0.10-mRNA-1">
    <property type="protein sequence ID" value="maker-uti_cns_0046755-snap-gene-0.10-mRNA-1"/>
    <property type="gene ID" value="maker-uti_cns_0046755-snap-gene-0.10"/>
</dbReference>
<feature type="domain" description="PDZ" evidence="2">
    <location>
        <begin position="1"/>
        <end position="61"/>
    </location>
</feature>
<feature type="domain" description="PDZ" evidence="2">
    <location>
        <begin position="441"/>
        <end position="509"/>
    </location>
</feature>
<proteinExistence type="predicted"/>
<dbReference type="CDD" id="cd06673">
    <property type="entry name" value="PDZ10_MUPP1-PDZ8_PATJ-like"/>
    <property type="match status" value="1"/>
</dbReference>
<feature type="compositionally biased region" description="Polar residues" evidence="1">
    <location>
        <begin position="325"/>
        <end position="335"/>
    </location>
</feature>
<feature type="region of interest" description="Disordered" evidence="1">
    <location>
        <begin position="311"/>
        <end position="335"/>
    </location>
</feature>
<dbReference type="PANTHER" id="PTHR19964">
    <property type="entry name" value="MULTIPLE PDZ DOMAIN PROTEIN"/>
    <property type="match status" value="1"/>
</dbReference>
<feature type="region of interest" description="Disordered" evidence="1">
    <location>
        <begin position="248"/>
        <end position="274"/>
    </location>
</feature>
<accession>A0A1I8JCI1</accession>
<sequence length="735" mass="78176">MSVFVCGIRPDGAAAADGRLKVGDELLEVNGQSLQGKSHLNAAPVIAECGGRIVKLVVARRSDSIASMAVKPLQPPHSLPLDAEDSNTTITTGNSAGPIAESDSLKSANEGEAQTPAAVTEQPTGNGVTVKVAEDATASAQSADDSKTVDSVGKYGIEITCTLVKGKQGLGFAIMESNADNEPGIYVKHITEKGPAAAEGSLRTGDRLIKANEFLLAEATYDEALEKLRSMSGQVVITVARRLQSADGADGAAPDATQAAQPVAGAPTKTKQRKEVRIALPPEAADSDACLESLKHAHTAASVIRSLLLDGKDKRDSNKPPELSDAQSSSANPATRQIVAGQETTIEIDKGSSSLGLSIVGGSDTTLNAIVIHEVYDTGAAWKDRRLWAGDQILSVDDRDLSNVTHEEAKNILLQAGPRVKLRVWRDDKEITEDDLYDKLRIELTRKQGMGLGFSIVARSNDEGVLVSDIIKGGVAESDKRLQPGDRILEVNGRDMRKTPHAEVATILKGKVSFLIGRLKHVGVVKSKRKAAFTVYEVNLQSRSASELGIKFTSQPSHMLDAPAQGAAPHQGIFVSNLENDGPAIKSGKIRPDDELFSVNENLVDGMTIEEANQLIDRHVGTDQAGSVLLRFRRWEELAGRLTVKLIRNSSRHGMLGFSIVGGRGTPQGDHPIYVRTVTDESAAKNLLFKGDRIDFVNGRSLDGLSHDEAVAILKAVVGDMTLVIHRPAAVPSAS</sequence>
<dbReference type="Gene3D" id="2.30.42.10">
    <property type="match status" value="6"/>
</dbReference>
<feature type="domain" description="PDZ" evidence="2">
    <location>
        <begin position="537"/>
        <end position="618"/>
    </location>
</feature>
<feature type="domain" description="PDZ" evidence="2">
    <location>
        <begin position="160"/>
        <end position="243"/>
    </location>
</feature>
<dbReference type="InterPro" id="IPR051342">
    <property type="entry name" value="PDZ_scaffold"/>
</dbReference>